<protein>
    <recommendedName>
        <fullName evidence="6">Carboxylic ester hydrolase</fullName>
        <ecNumber evidence="6">3.1.1.-</ecNumber>
    </recommendedName>
</protein>
<dbReference type="EC" id="3.1.1.-" evidence="6"/>
<feature type="domain" description="Carboxylesterase type B" evidence="7">
    <location>
        <begin position="25"/>
        <end position="498"/>
    </location>
</feature>
<evidence type="ECO:0000256" key="6">
    <source>
        <dbReference type="RuleBase" id="RU361235"/>
    </source>
</evidence>
<dbReference type="Pfam" id="PF00135">
    <property type="entry name" value="COesterase"/>
    <property type="match status" value="1"/>
</dbReference>
<dbReference type="PANTHER" id="PTHR43142:SF1">
    <property type="entry name" value="CARBOXYLIC ESTER HYDROLASE"/>
    <property type="match status" value="1"/>
</dbReference>
<evidence type="ECO:0000256" key="3">
    <source>
        <dbReference type="ARBA" id="ARBA00022801"/>
    </source>
</evidence>
<dbReference type="PROSITE" id="PS00122">
    <property type="entry name" value="CARBOXYLESTERASE_B_1"/>
    <property type="match status" value="1"/>
</dbReference>
<keyword evidence="4" id="KW-1015">Disulfide bond</keyword>
<evidence type="ECO:0000313" key="8">
    <source>
        <dbReference type="EMBL" id="MBC1168994.1"/>
    </source>
</evidence>
<evidence type="ECO:0000256" key="5">
    <source>
        <dbReference type="ARBA" id="ARBA00023180"/>
    </source>
</evidence>
<keyword evidence="5" id="KW-0325">Glycoprotein</keyword>
<dbReference type="EMBL" id="GITU01000291">
    <property type="protein sequence ID" value="MBC1168994.1"/>
    <property type="molecule type" value="Transcribed_RNA"/>
</dbReference>
<sequence length="561" mass="62922">MHFIREIVLVLLVAILAVLAQDVEVVVKIPNGQIRGIQSGKIYSFKGIPYAEPPVGEKRFEPVGINREKWSGVRDATDYGAYCIQMSHMGYSDEAKVMGEEDCLFLNVFTTSMDSDRRLPVFFYIHGGAFMFGGGALFTPERILELQEAVFVTINYRVGAMGFLSTEDEVVPGNMGLKDQVVALQWVRENIHLFGGDAGSVTITGLSAGGASTHLHYFSPLSAGLFHRGFSQSGCALNPWVLAENSKKKVTAIAVKLGCPARDNIKMINCLKSRPAEKVVRGAKLFLPWLYNPFSPFGVVVEKKGSHPFLPEHPEDLLRAGKVAQVPWIVSLTDSEGLYPVADFVDPPSKLEEINRRWDELAPALLDYEGTVGSNDQTTVAKIIRTFYFENEEINEKNFNKLVQMFSDRLFDAGISLSARLHGQYVRAPNYLIRYTYPAIFGVQHFFAPRFKFTGAGHGDDNMVVYKTSFRTVPLTSREKEMVELYAKFFISYAMGKPRIGLLSLLPIKQDPKLPFIHIQSPKNISLEVTMGFGNEKFWYSLPISEYSKWNAPRKPERVEL</sequence>
<feature type="signal peptide" evidence="6">
    <location>
        <begin position="1"/>
        <end position="20"/>
    </location>
</feature>
<evidence type="ECO:0000259" key="7">
    <source>
        <dbReference type="Pfam" id="PF00135"/>
    </source>
</evidence>
<evidence type="ECO:0000256" key="2">
    <source>
        <dbReference type="ARBA" id="ARBA00022487"/>
    </source>
</evidence>
<accession>A0A7G3ABR5</accession>
<dbReference type="GO" id="GO:0052689">
    <property type="term" value="F:carboxylic ester hydrolase activity"/>
    <property type="evidence" value="ECO:0007669"/>
    <property type="project" value="UniProtKB-KW"/>
</dbReference>
<name>A0A7G3ABR5_LUTLO</name>
<dbReference type="InterPro" id="IPR019826">
    <property type="entry name" value="Carboxylesterase_B_AS"/>
</dbReference>
<dbReference type="SUPFAM" id="SSF53474">
    <property type="entry name" value="alpha/beta-Hydrolases"/>
    <property type="match status" value="1"/>
</dbReference>
<keyword evidence="6" id="KW-0732">Signal</keyword>
<keyword evidence="2" id="KW-0719">Serine esterase</keyword>
<comment type="similarity">
    <text evidence="1 6">Belongs to the type-B carboxylesterase/lipase family.</text>
</comment>
<evidence type="ECO:0000256" key="1">
    <source>
        <dbReference type="ARBA" id="ARBA00005964"/>
    </source>
</evidence>
<feature type="chain" id="PRO_5029038048" description="Carboxylic ester hydrolase" evidence="6">
    <location>
        <begin position="21"/>
        <end position="561"/>
    </location>
</feature>
<dbReference type="InterPro" id="IPR029058">
    <property type="entry name" value="AB_hydrolase_fold"/>
</dbReference>
<organism evidence="8">
    <name type="scientific">Lutzomyia longipalpis</name>
    <name type="common">Sand fly</name>
    <dbReference type="NCBI Taxonomy" id="7200"/>
    <lineage>
        <taxon>Eukaryota</taxon>
        <taxon>Metazoa</taxon>
        <taxon>Ecdysozoa</taxon>
        <taxon>Arthropoda</taxon>
        <taxon>Hexapoda</taxon>
        <taxon>Insecta</taxon>
        <taxon>Pterygota</taxon>
        <taxon>Neoptera</taxon>
        <taxon>Endopterygota</taxon>
        <taxon>Diptera</taxon>
        <taxon>Nematocera</taxon>
        <taxon>Psychodoidea</taxon>
        <taxon>Psychodidae</taxon>
        <taxon>Lutzomyia</taxon>
        <taxon>Lutzomyia</taxon>
    </lineage>
</organism>
<keyword evidence="3 6" id="KW-0378">Hydrolase</keyword>
<proteinExistence type="inferred from homology"/>
<dbReference type="Gene3D" id="3.40.50.1820">
    <property type="entry name" value="alpha/beta hydrolase"/>
    <property type="match status" value="1"/>
</dbReference>
<dbReference type="VEuPathDB" id="VectorBase:LLONM1_003863"/>
<dbReference type="InterPro" id="IPR002018">
    <property type="entry name" value="CarbesteraseB"/>
</dbReference>
<evidence type="ECO:0000256" key="4">
    <source>
        <dbReference type="ARBA" id="ARBA00023157"/>
    </source>
</evidence>
<reference evidence="8" key="1">
    <citation type="journal article" date="2020" name="BMC">
        <title>Leishmania infection induces a limited differential gene expression in the sand fly midgut.</title>
        <authorList>
            <person name="Coutinho-Abreu I.V."/>
            <person name="Serafim T.D."/>
            <person name="Meneses C."/>
            <person name="Kamhawi S."/>
            <person name="Oliveira F."/>
            <person name="Valenzuela J.G."/>
        </authorList>
    </citation>
    <scope>NUCLEOTIDE SEQUENCE</scope>
    <source>
        <strain evidence="8">Jacobina</strain>
        <tissue evidence="8">Midgut</tissue>
    </source>
</reference>
<dbReference type="AlphaFoldDB" id="A0A7G3ABR5"/>
<dbReference type="PANTHER" id="PTHR43142">
    <property type="entry name" value="CARBOXYLIC ESTER HYDROLASE"/>
    <property type="match status" value="1"/>
</dbReference>